<evidence type="ECO:0000256" key="4">
    <source>
        <dbReference type="ARBA" id="ARBA00022679"/>
    </source>
</evidence>
<protein>
    <recommendedName>
        <fullName evidence="2">histidine kinase</fullName>
        <ecNumber evidence="2">2.7.13.3</ecNumber>
    </recommendedName>
</protein>
<dbReference type="InterPro" id="IPR050980">
    <property type="entry name" value="2C_sensor_his_kinase"/>
</dbReference>
<keyword evidence="6" id="KW-0902">Two-component regulatory system</keyword>
<keyword evidence="5" id="KW-0418">Kinase</keyword>
<dbReference type="EC" id="2.7.13.3" evidence="2"/>
<dbReference type="PANTHER" id="PTHR44936:SF9">
    <property type="entry name" value="SENSOR PROTEIN CREC"/>
    <property type="match status" value="1"/>
</dbReference>
<dbReference type="Gene3D" id="3.30.565.10">
    <property type="entry name" value="Histidine kinase-like ATPase, C-terminal domain"/>
    <property type="match status" value="2"/>
</dbReference>
<keyword evidence="9" id="KW-0547">Nucleotide-binding</keyword>
<gene>
    <name evidence="9" type="ORF">POL25_32415</name>
</gene>
<evidence type="ECO:0000259" key="8">
    <source>
        <dbReference type="PROSITE" id="PS50109"/>
    </source>
</evidence>
<accession>A0ABT5E719</accession>
<dbReference type="SUPFAM" id="SSF55874">
    <property type="entry name" value="ATPase domain of HSP90 chaperone/DNA topoisomerase II/histidine kinase"/>
    <property type="match status" value="2"/>
</dbReference>
<dbReference type="EMBL" id="JAQNDL010000003">
    <property type="protein sequence ID" value="MDC0721658.1"/>
    <property type="molecule type" value="Genomic_DNA"/>
</dbReference>
<feature type="compositionally biased region" description="Basic and acidic residues" evidence="7">
    <location>
        <begin position="478"/>
        <end position="492"/>
    </location>
</feature>
<name>A0ABT5E719_9BACT</name>
<evidence type="ECO:0000256" key="5">
    <source>
        <dbReference type="ARBA" id="ARBA00022777"/>
    </source>
</evidence>
<evidence type="ECO:0000256" key="6">
    <source>
        <dbReference type="ARBA" id="ARBA00023012"/>
    </source>
</evidence>
<comment type="caution">
    <text evidence="9">The sequence shown here is derived from an EMBL/GenBank/DDBJ whole genome shotgun (WGS) entry which is preliminary data.</text>
</comment>
<dbReference type="Proteomes" id="UP001221686">
    <property type="component" value="Unassembled WGS sequence"/>
</dbReference>
<dbReference type="InterPro" id="IPR005467">
    <property type="entry name" value="His_kinase_dom"/>
</dbReference>
<dbReference type="PROSITE" id="PS50109">
    <property type="entry name" value="HIS_KIN"/>
    <property type="match status" value="1"/>
</dbReference>
<evidence type="ECO:0000313" key="9">
    <source>
        <dbReference type="EMBL" id="MDC0721658.1"/>
    </source>
</evidence>
<dbReference type="InterPro" id="IPR036890">
    <property type="entry name" value="HATPase_C_sf"/>
</dbReference>
<organism evidence="9 10">
    <name type="scientific">Nannocystis bainbridge</name>
    <dbReference type="NCBI Taxonomy" id="2995303"/>
    <lineage>
        <taxon>Bacteria</taxon>
        <taxon>Pseudomonadati</taxon>
        <taxon>Myxococcota</taxon>
        <taxon>Polyangia</taxon>
        <taxon>Nannocystales</taxon>
        <taxon>Nannocystaceae</taxon>
        <taxon>Nannocystis</taxon>
    </lineage>
</organism>
<keyword evidence="3" id="KW-0597">Phosphoprotein</keyword>
<dbReference type="GO" id="GO:0005524">
    <property type="term" value="F:ATP binding"/>
    <property type="evidence" value="ECO:0007669"/>
    <property type="project" value="UniProtKB-KW"/>
</dbReference>
<sequence>MTTQVRFGARFSVDTHLFRELGELLVGRESTALIELVKNAYDADATEVTVYGENIGDINRGTIRITDNGVGMTPETFQRGFLRVAARIKNEGDRKSPRWGRRFTGAKGVGRLAAHKLARKIEIQSTPWTEAESTVGVDGLIDWDKVEQAETLDQIPEGAVSLTEKRVKKGSAHGTILTLTRLRRKWTPAQRARFLLEVEALRAPPLITGSIPRNIVPKGGLFDRPFFVDAKKTDPGFTLTLEGDFETGEGYWPAVLAAAGWLLEIDASPERVRYAVAPTKKTLTEFPAARPIEVSEPHPASERGPFFQARIFIREGANTRDRNERSWASRVAGVRVYMEGFRVLPYGEEADDWLALTRDTTSRDRKLRFLSDSIASDKLSEIDNEGLLILPSKHYIGGVFLTENRAGSLEMLINREGFVPDAAFETLVKLVRQGIDLSTRVRAAARVAQRAVPHEDGPAPERREGASPDPSPQLRNTLPREEPLRRKAEGSLRRLSELSSELEKLAKSAPEPLRVKLLSAATDLSQATALSREVIPAGSLVLVLASVGTQLAAFTHEVNHLLALASDLEAVIARLQALELPPRVRSQTSKIGGAATELRRAIERQAAYLVDIVTPDARRRRSRLKISEVLNATWKLVATAAEQRGISLRNAIKDDVRTPPMFRAELMAVFTNLLTNAVKAAGKDGVIAASSTTTSDGVLRIRLENTGAAVDPNEGERWFRPFESTTVDIDPVLGQGMGLGLGITRDLLAEVGGQISFVQPHRGFSTALEIAFPGADS</sequence>
<dbReference type="SMART" id="SM00387">
    <property type="entry name" value="HATPase_c"/>
    <property type="match status" value="1"/>
</dbReference>
<evidence type="ECO:0000313" key="10">
    <source>
        <dbReference type="Proteomes" id="UP001221686"/>
    </source>
</evidence>
<dbReference type="PANTHER" id="PTHR44936">
    <property type="entry name" value="SENSOR PROTEIN CREC"/>
    <property type="match status" value="1"/>
</dbReference>
<feature type="region of interest" description="Disordered" evidence="7">
    <location>
        <begin position="447"/>
        <end position="492"/>
    </location>
</feature>
<dbReference type="InterPro" id="IPR003594">
    <property type="entry name" value="HATPase_dom"/>
</dbReference>
<dbReference type="Pfam" id="PF02518">
    <property type="entry name" value="HATPase_c"/>
    <property type="match status" value="1"/>
</dbReference>
<dbReference type="RefSeq" id="WP_272090163.1">
    <property type="nucleotide sequence ID" value="NZ_JAQNDL010000003.1"/>
</dbReference>
<reference evidence="9 10" key="1">
    <citation type="submission" date="2022-11" db="EMBL/GenBank/DDBJ databases">
        <title>Minimal conservation of predation-associated metabolite biosynthetic gene clusters underscores biosynthetic potential of Myxococcota including descriptions for ten novel species: Archangium lansinium sp. nov., Myxococcus landrumus sp. nov., Nannocystis bai.</title>
        <authorList>
            <person name="Ahearne A."/>
            <person name="Stevens C."/>
            <person name="Dowd S."/>
        </authorList>
    </citation>
    <scope>NUCLEOTIDE SEQUENCE [LARGE SCALE GENOMIC DNA]</scope>
    <source>
        <strain evidence="9 10">BB15-2</strain>
    </source>
</reference>
<feature type="compositionally biased region" description="Basic and acidic residues" evidence="7">
    <location>
        <begin position="452"/>
        <end position="466"/>
    </location>
</feature>
<evidence type="ECO:0000256" key="3">
    <source>
        <dbReference type="ARBA" id="ARBA00022553"/>
    </source>
</evidence>
<feature type="domain" description="Histidine kinase" evidence="8">
    <location>
        <begin position="553"/>
        <end position="776"/>
    </location>
</feature>
<evidence type="ECO:0000256" key="7">
    <source>
        <dbReference type="SAM" id="MobiDB-lite"/>
    </source>
</evidence>
<evidence type="ECO:0000256" key="2">
    <source>
        <dbReference type="ARBA" id="ARBA00012438"/>
    </source>
</evidence>
<comment type="catalytic activity">
    <reaction evidence="1">
        <text>ATP + protein L-histidine = ADP + protein N-phospho-L-histidine.</text>
        <dbReference type="EC" id="2.7.13.3"/>
    </reaction>
</comment>
<keyword evidence="4" id="KW-0808">Transferase</keyword>
<proteinExistence type="predicted"/>
<dbReference type="Pfam" id="PF13589">
    <property type="entry name" value="HATPase_c_3"/>
    <property type="match status" value="1"/>
</dbReference>
<keyword evidence="9" id="KW-0067">ATP-binding</keyword>
<keyword evidence="10" id="KW-1185">Reference proteome</keyword>
<evidence type="ECO:0000256" key="1">
    <source>
        <dbReference type="ARBA" id="ARBA00000085"/>
    </source>
</evidence>